<feature type="domain" description="Protein kinase" evidence="11">
    <location>
        <begin position="19"/>
        <end position="322"/>
    </location>
</feature>
<proteinExistence type="predicted"/>
<comment type="caution">
    <text evidence="12">The sequence shown here is derived from an EMBL/GenBank/DDBJ whole genome shotgun (WGS) entry which is preliminary data.</text>
</comment>
<evidence type="ECO:0000256" key="9">
    <source>
        <dbReference type="ARBA" id="ARBA00048679"/>
    </source>
</evidence>
<evidence type="ECO:0000256" key="6">
    <source>
        <dbReference type="ARBA" id="ARBA00030980"/>
    </source>
</evidence>
<evidence type="ECO:0000313" key="12">
    <source>
        <dbReference type="EMBL" id="KAG5958825.1"/>
    </source>
</evidence>
<evidence type="ECO:0000256" key="4">
    <source>
        <dbReference type="ARBA" id="ARBA00013948"/>
    </source>
</evidence>
<dbReference type="Gene3D" id="1.10.510.10">
    <property type="entry name" value="Transferase(Phosphotransferase) domain 1"/>
    <property type="match status" value="1"/>
</dbReference>
<protein>
    <recommendedName>
        <fullName evidence="5">EKC/KEOPS complex subunit BUD32</fullName>
        <ecNumber evidence="3">2.7.11.1</ecNumber>
    </recommendedName>
    <alternativeName>
        <fullName evidence="6 7">Atypical Serine/threonine protein kinase BUD32</fullName>
    </alternativeName>
    <alternativeName>
        <fullName evidence="4">EKC/KEOPS complex subunit bud32</fullName>
    </alternativeName>
</protein>
<dbReference type="PROSITE" id="PS50011">
    <property type="entry name" value="PROTEIN_KINASE_DOM"/>
    <property type="match status" value="1"/>
</dbReference>
<dbReference type="InterPro" id="IPR000719">
    <property type="entry name" value="Prot_kinase_dom"/>
</dbReference>
<comment type="catalytic activity">
    <reaction evidence="9">
        <text>L-seryl-[protein] + ATP = O-phospho-L-seryl-[protein] + ADP + H(+)</text>
        <dbReference type="Rhea" id="RHEA:17989"/>
        <dbReference type="Rhea" id="RHEA-COMP:9863"/>
        <dbReference type="Rhea" id="RHEA-COMP:11604"/>
        <dbReference type="ChEBI" id="CHEBI:15378"/>
        <dbReference type="ChEBI" id="CHEBI:29999"/>
        <dbReference type="ChEBI" id="CHEBI:30616"/>
        <dbReference type="ChEBI" id="CHEBI:83421"/>
        <dbReference type="ChEBI" id="CHEBI:456216"/>
        <dbReference type="EC" id="2.7.11.1"/>
    </reaction>
</comment>
<feature type="region of interest" description="Disordered" evidence="10">
    <location>
        <begin position="249"/>
        <end position="322"/>
    </location>
</feature>
<dbReference type="InterPro" id="IPR011009">
    <property type="entry name" value="Kinase-like_dom_sf"/>
</dbReference>
<reference evidence="12" key="1">
    <citation type="journal article" date="2020" name="bioRxiv">
        <title>Whole genome comparisons of ergot fungi reveals the divergence and evolution of species within the genus Claviceps are the result of varying mechanisms driving genome evolution and host range expansion.</title>
        <authorList>
            <person name="Wyka S.A."/>
            <person name="Mondo S.J."/>
            <person name="Liu M."/>
            <person name="Dettman J."/>
            <person name="Nalam V."/>
            <person name="Broders K.D."/>
        </authorList>
    </citation>
    <scope>NUCLEOTIDE SEQUENCE</scope>
    <source>
        <strain evidence="12">CCC 1102</strain>
    </source>
</reference>
<evidence type="ECO:0000313" key="13">
    <source>
        <dbReference type="Proteomes" id="UP000784919"/>
    </source>
</evidence>
<comment type="function">
    <text evidence="1">Component of the EKC/KEOPS complex that is required for the formation of a threonylcarbamoyl group on adenosine at position 37 (t(6)A37) in tRNAs that read codons beginning with adenine. The complex is probably involved in the transfer of the threonylcarbamoyl moiety of threonylcarbamoyl-AMP (TC-AMP) to the N6 group of A37. BUD32 has ATPase activity in the context of the EKC/KEOPS complex and likely plays a supporting role to the catalytic subunit KAE1. The EKC/KEOPS complex also promotes both telomere uncapping and telomere elongation. The complex is required for efficient recruitment of transcriptional coactivators.</text>
</comment>
<feature type="compositionally biased region" description="Polar residues" evidence="10">
    <location>
        <begin position="249"/>
        <end position="277"/>
    </location>
</feature>
<evidence type="ECO:0000256" key="5">
    <source>
        <dbReference type="ARBA" id="ARBA00019973"/>
    </source>
</evidence>
<dbReference type="SUPFAM" id="SSF56112">
    <property type="entry name" value="Protein kinase-like (PK-like)"/>
    <property type="match status" value="1"/>
</dbReference>
<comment type="subunit">
    <text evidence="2">Component of the EKC/KEOPS complex composed of at least BUD32, CGI121, GON7, KAE1 and PCC1; the whole complex dimerizes.</text>
</comment>
<evidence type="ECO:0000256" key="3">
    <source>
        <dbReference type="ARBA" id="ARBA00012513"/>
    </source>
</evidence>
<dbReference type="EC" id="2.7.11.1" evidence="3"/>
<evidence type="ECO:0000256" key="10">
    <source>
        <dbReference type="SAM" id="MobiDB-lite"/>
    </source>
</evidence>
<name>A0A9P7MN01_9HYPO</name>
<evidence type="ECO:0000259" key="11">
    <source>
        <dbReference type="PROSITE" id="PS50011"/>
    </source>
</evidence>
<evidence type="ECO:0000256" key="8">
    <source>
        <dbReference type="ARBA" id="ARBA00047899"/>
    </source>
</evidence>
<accession>A0A9P7MN01</accession>
<evidence type="ECO:0000256" key="1">
    <source>
        <dbReference type="ARBA" id="ARBA00003747"/>
    </source>
</evidence>
<dbReference type="Pfam" id="PF00069">
    <property type="entry name" value="Pkinase"/>
    <property type="match status" value="1"/>
</dbReference>
<dbReference type="GO" id="GO:0005524">
    <property type="term" value="F:ATP binding"/>
    <property type="evidence" value="ECO:0007669"/>
    <property type="project" value="InterPro"/>
</dbReference>
<dbReference type="InterPro" id="IPR008266">
    <property type="entry name" value="Tyr_kinase_AS"/>
</dbReference>
<organism evidence="12 13">
    <name type="scientific">Claviceps arundinis</name>
    <dbReference type="NCBI Taxonomy" id="1623583"/>
    <lineage>
        <taxon>Eukaryota</taxon>
        <taxon>Fungi</taxon>
        <taxon>Dikarya</taxon>
        <taxon>Ascomycota</taxon>
        <taxon>Pezizomycotina</taxon>
        <taxon>Sordariomycetes</taxon>
        <taxon>Hypocreomycetidae</taxon>
        <taxon>Hypocreales</taxon>
        <taxon>Clavicipitaceae</taxon>
        <taxon>Claviceps</taxon>
    </lineage>
</organism>
<evidence type="ECO:0000256" key="7">
    <source>
        <dbReference type="ARBA" id="ARBA00033194"/>
    </source>
</evidence>
<dbReference type="OrthoDB" id="4062651at2759"/>
<dbReference type="PROSITE" id="PS00109">
    <property type="entry name" value="PROTEIN_KINASE_TYR"/>
    <property type="match status" value="1"/>
</dbReference>
<dbReference type="GO" id="GO:0004674">
    <property type="term" value="F:protein serine/threonine kinase activity"/>
    <property type="evidence" value="ECO:0007669"/>
    <property type="project" value="UniProtKB-EC"/>
</dbReference>
<dbReference type="AlphaFoldDB" id="A0A9P7MN01"/>
<gene>
    <name evidence="12" type="ORF">E4U56_005277</name>
</gene>
<dbReference type="Proteomes" id="UP000784919">
    <property type="component" value="Unassembled WGS sequence"/>
</dbReference>
<evidence type="ECO:0000256" key="2">
    <source>
        <dbReference type="ARBA" id="ARBA00011534"/>
    </source>
</evidence>
<sequence length="322" mass="36409">MEIYKSAEVFDFKNDEVEFAHTKLIIRGPNQDFYYAITEDRFFRSSTLDLENLDKTSINVDNVWPRYSARLLQAPSPVPKDSYIKEADFFVPGEYPELLPPGGLVLHEIAAYELLRQHPHPNISQYHGCVMSDGRITGLCLAKYKMTLEERMEVDTPLDKELCLEGIERGIRHLHSLGIVHNDISPYNIMLDEMDRPVIIDFDSWQQNGQELGTKKGSPGWWKEDSKHALFENDMFSLSKIQEFVCASSASSRDPLTESTSGTANAFKTSRSSNTSIAGLRDVSDSIDTTPESPVVGEKQDMPGCQHHRPATGQEEGKNRHQ</sequence>
<dbReference type="EMBL" id="SRPS01000369">
    <property type="protein sequence ID" value="KAG5958825.1"/>
    <property type="molecule type" value="Genomic_DNA"/>
</dbReference>
<comment type="catalytic activity">
    <reaction evidence="8">
        <text>L-threonyl-[protein] + ATP = O-phospho-L-threonyl-[protein] + ADP + H(+)</text>
        <dbReference type="Rhea" id="RHEA:46608"/>
        <dbReference type="Rhea" id="RHEA-COMP:11060"/>
        <dbReference type="Rhea" id="RHEA-COMP:11605"/>
        <dbReference type="ChEBI" id="CHEBI:15378"/>
        <dbReference type="ChEBI" id="CHEBI:30013"/>
        <dbReference type="ChEBI" id="CHEBI:30616"/>
        <dbReference type="ChEBI" id="CHEBI:61977"/>
        <dbReference type="ChEBI" id="CHEBI:456216"/>
        <dbReference type="EC" id="2.7.11.1"/>
    </reaction>
</comment>